<comment type="caution">
    <text evidence="1">The sequence shown here is derived from an EMBL/GenBank/DDBJ whole genome shotgun (WGS) entry which is preliminary data.</text>
</comment>
<organism evidence="1 2">
    <name type="scientific">Sarcoptes scabiei</name>
    <name type="common">Itch mite</name>
    <name type="synonym">Acarus scabiei</name>
    <dbReference type="NCBI Taxonomy" id="52283"/>
    <lineage>
        <taxon>Eukaryota</taxon>
        <taxon>Metazoa</taxon>
        <taxon>Ecdysozoa</taxon>
        <taxon>Arthropoda</taxon>
        <taxon>Chelicerata</taxon>
        <taxon>Arachnida</taxon>
        <taxon>Acari</taxon>
        <taxon>Acariformes</taxon>
        <taxon>Sarcoptiformes</taxon>
        <taxon>Astigmata</taxon>
        <taxon>Psoroptidia</taxon>
        <taxon>Sarcoptoidea</taxon>
        <taxon>Sarcoptidae</taxon>
        <taxon>Sarcoptinae</taxon>
        <taxon>Sarcoptes</taxon>
    </lineage>
</organism>
<gene>
    <name evidence="1" type="ORF">QR98_0059950</name>
</gene>
<dbReference type="PANTHER" id="PTHR12507">
    <property type="entry name" value="REDUCED GROWTH PHENOTYPE 1 RGP1, YEAST -RELATED"/>
    <property type="match status" value="1"/>
</dbReference>
<evidence type="ECO:0000313" key="1">
    <source>
        <dbReference type="EMBL" id="KPM07500.1"/>
    </source>
</evidence>
<dbReference type="InterPro" id="IPR014848">
    <property type="entry name" value="Rgp1"/>
</dbReference>
<evidence type="ECO:0000313" key="2">
    <source>
        <dbReference type="Proteomes" id="UP000616769"/>
    </source>
</evidence>
<dbReference type="AlphaFoldDB" id="A0A132AAK2"/>
<accession>A0A132AAK2</accession>
<sequence>MIEIQAKLLRGPVYFVNETLQCLITLRNVSNRSTNINDLLTDESSTNSIQKNGSNQSSDLVERICWANVQIHCFCNVDESQIDPNEIIEEEGPMKLNRFNSMNRGRSNNSNNLFKQKRNSLTNEIYSKNDTSFHESLIRGEKGLIIYSSKPKILFCDLQLESDQSQTFVYNETLPLNLNPSYSSNRVKYCYKLTIGTQRIGSAIYFLKIPIRILTIDGFSLQSIPCISNGSNDLDEDIDLNESSLSPSSFMFDDESKDSSTILDMALHRIESMVSKRIPHTFNITNSSGKVAKFIIFKTVYRLGEEVIGLFDFSESVVKCIRYSVTLQSEEEITDRFLLKQNNSRKSIAKIQQNNHCHYQEYCLDLSHSPMNITIPYTVTPSFSNSLVTLRWNLHFSFIIHNDPTRTVRSLRMEHETEDGKLSLCQRQLDVQIMTWDLPIKIVATYPAHIAKGFQMASIGTLNI</sequence>
<protein>
    <submittedName>
        <fullName evidence="1">Retrograde Golgi transport protein RGP-like protein</fullName>
    </submittedName>
</protein>
<dbReference type="Proteomes" id="UP000616769">
    <property type="component" value="Unassembled WGS sequence"/>
</dbReference>
<reference evidence="1 2" key="1">
    <citation type="journal article" date="2015" name="Parasit. Vectors">
        <title>Draft genome of the scabies mite.</title>
        <authorList>
            <person name="Rider S.D.Jr."/>
            <person name="Morgan M.S."/>
            <person name="Arlian L.G."/>
        </authorList>
    </citation>
    <scope>NUCLEOTIDE SEQUENCE [LARGE SCALE GENOMIC DNA]</scope>
    <source>
        <strain evidence="1">Arlian Lab</strain>
    </source>
</reference>
<proteinExistence type="predicted"/>
<dbReference type="Pfam" id="PF08737">
    <property type="entry name" value="Rgp1"/>
    <property type="match status" value="2"/>
</dbReference>
<dbReference type="OrthoDB" id="1918at2759"/>
<dbReference type="EMBL" id="JXLN01011611">
    <property type="protein sequence ID" value="KPM07500.1"/>
    <property type="molecule type" value="Genomic_DNA"/>
</dbReference>
<name>A0A132AAK2_SARSC</name>
<dbReference type="VEuPathDB" id="VectorBase:SSCA008383"/>